<name>A0ABM6U6K5_FUSVA</name>
<evidence type="ECO:0000256" key="1">
    <source>
        <dbReference type="SAM" id="Phobius"/>
    </source>
</evidence>
<gene>
    <name evidence="2" type="ORF">C4N18_12235</name>
</gene>
<keyword evidence="1" id="KW-0812">Transmembrane</keyword>
<dbReference type="RefSeq" id="WP_005948313.1">
    <property type="nucleotide sequence ID" value="NZ_CP028103.1"/>
</dbReference>
<sequence>MKNFSEKTVKNISICFLLLFLLLGLNHHYYFALMIIPIMIYFSTWKVVMFEDRIGRFSPIVIGLLLSAFIFYCQYYLQGEVVSTKEVIALKGTISFCIGMWLGSFIAKYIYMRIKFFINRIGSKGEQKEYKIIKMIIDQKRYFKKPGSKYYINFYYLIADVNGEEVKFLIEKEFYDKYLGKKSMNINIKKGSLGIFYGINLVDLETK</sequence>
<feature type="transmembrane region" description="Helical" evidence="1">
    <location>
        <begin position="60"/>
        <end position="77"/>
    </location>
</feature>
<dbReference type="Proteomes" id="UP000241238">
    <property type="component" value="Chromosome"/>
</dbReference>
<keyword evidence="1" id="KW-1133">Transmembrane helix</keyword>
<evidence type="ECO:0000313" key="3">
    <source>
        <dbReference type="Proteomes" id="UP000241238"/>
    </source>
</evidence>
<protein>
    <submittedName>
        <fullName evidence="2">Uncharacterized protein</fullName>
    </submittedName>
</protein>
<keyword evidence="3" id="KW-1185">Reference proteome</keyword>
<reference evidence="3" key="1">
    <citation type="journal article" date="2018" name="MSphere">
        <title>Fusobacterium Genomics Using MinION and Illumina Sequencing Enables Genome Completion and Correction.</title>
        <authorList>
            <person name="Todd S.M."/>
            <person name="Settlage R.E."/>
            <person name="Lahmers K.K."/>
            <person name="Slade D.J."/>
        </authorList>
    </citation>
    <scope>NUCLEOTIDE SEQUENCE [LARGE SCALE GENOMIC DNA]</scope>
    <source>
        <strain evidence="3">ATCC 27725</strain>
    </source>
</reference>
<keyword evidence="1" id="KW-0472">Membrane</keyword>
<feature type="transmembrane region" description="Helical" evidence="1">
    <location>
        <begin position="89"/>
        <end position="111"/>
    </location>
</feature>
<dbReference type="EMBL" id="CP028103">
    <property type="protein sequence ID" value="AVQ31948.1"/>
    <property type="molecule type" value="Genomic_DNA"/>
</dbReference>
<accession>A0ABM6U6K5</accession>
<evidence type="ECO:0000313" key="2">
    <source>
        <dbReference type="EMBL" id="AVQ31948.1"/>
    </source>
</evidence>
<organism evidence="2 3">
    <name type="scientific">Fusobacterium varium ATCC 27725</name>
    <dbReference type="NCBI Taxonomy" id="469618"/>
    <lineage>
        <taxon>Bacteria</taxon>
        <taxon>Fusobacteriati</taxon>
        <taxon>Fusobacteriota</taxon>
        <taxon>Fusobacteriia</taxon>
        <taxon>Fusobacteriales</taxon>
        <taxon>Fusobacteriaceae</taxon>
        <taxon>Fusobacterium</taxon>
    </lineage>
</organism>
<proteinExistence type="predicted"/>
<feature type="transmembrane region" description="Helical" evidence="1">
    <location>
        <begin position="7"/>
        <end position="23"/>
    </location>
</feature>
<dbReference type="GeneID" id="77468766"/>